<protein>
    <submittedName>
        <fullName evidence="2">Formamidopyrimidine-DNA glycosylase</fullName>
        <ecNumber evidence="2">3.2.2.23</ecNumber>
    </submittedName>
</protein>
<keyword evidence="2" id="KW-0378">Hydrolase</keyword>
<feature type="non-terminal residue" evidence="2">
    <location>
        <position position="268"/>
    </location>
</feature>
<keyword evidence="2" id="KW-0326">Glycosidase</keyword>
<dbReference type="GO" id="GO:0008534">
    <property type="term" value="F:oxidized purine nucleobase lesion DNA N-glycosylase activity"/>
    <property type="evidence" value="ECO:0007669"/>
    <property type="project" value="UniProtKB-EC"/>
</dbReference>
<organism evidence="2">
    <name type="scientific">uncultured Chthoniobacterales bacterium</name>
    <dbReference type="NCBI Taxonomy" id="1836801"/>
    <lineage>
        <taxon>Bacteria</taxon>
        <taxon>Pseudomonadati</taxon>
        <taxon>Verrucomicrobiota</taxon>
        <taxon>Spartobacteria</taxon>
        <taxon>Chthoniobacterales</taxon>
        <taxon>environmental samples</taxon>
    </lineage>
</organism>
<reference evidence="2" key="1">
    <citation type="submission" date="2020-02" db="EMBL/GenBank/DDBJ databases">
        <authorList>
            <person name="Meier V. D."/>
        </authorList>
    </citation>
    <scope>NUCLEOTIDE SEQUENCE</scope>
    <source>
        <strain evidence="2">AVDCRST_MAG42</strain>
    </source>
</reference>
<proteinExistence type="predicted"/>
<feature type="compositionally biased region" description="Low complexity" evidence="1">
    <location>
        <begin position="89"/>
        <end position="101"/>
    </location>
</feature>
<dbReference type="AlphaFoldDB" id="A0A6J4J5X3"/>
<dbReference type="EMBL" id="CADCTA010000113">
    <property type="protein sequence ID" value="CAA9267801.1"/>
    <property type="molecule type" value="Genomic_DNA"/>
</dbReference>
<feature type="non-terminal residue" evidence="2">
    <location>
        <position position="1"/>
    </location>
</feature>
<feature type="region of interest" description="Disordered" evidence="1">
    <location>
        <begin position="73"/>
        <end position="111"/>
    </location>
</feature>
<accession>A0A6J4J5X3</accession>
<feature type="region of interest" description="Disordered" evidence="1">
    <location>
        <begin position="1"/>
        <end position="24"/>
    </location>
</feature>
<feature type="region of interest" description="Disordered" evidence="1">
    <location>
        <begin position="144"/>
        <end position="200"/>
    </location>
</feature>
<evidence type="ECO:0000256" key="1">
    <source>
        <dbReference type="SAM" id="MobiDB-lite"/>
    </source>
</evidence>
<name>A0A6J4J5X3_9BACT</name>
<gene>
    <name evidence="2" type="ORF">AVDCRST_MAG42-3081</name>
</gene>
<evidence type="ECO:0000313" key="2">
    <source>
        <dbReference type="EMBL" id="CAA9267801.1"/>
    </source>
</evidence>
<dbReference type="EC" id="3.2.2.23" evidence="2"/>
<sequence length="268" mass="29447">AGARRGRILPQAMGRGPAAAGRRRPAACEEAHLSWNRYARAGAGLNRQPSGAIHRPRQADGLPVLGRQLARHSSWDDGRVTHGSSRVSPAEARPPCAPAAEARSHLPRSATVRTRAILPRSRHAGLVERGRAGDRLAGFQRSLRLRIPEAPPPRADQSSAPAAERISRRRQLDGGRNPLARSHRTIDAQRGSDGGAADRVSPRHAIRVARGAAHHWQRQCRPAGLVAHPLQMEIRRRLPARRHSARACHHRRPHDRVVRKLPASARRI</sequence>